<evidence type="ECO:0000256" key="3">
    <source>
        <dbReference type="ARBA" id="ARBA00023235"/>
    </source>
</evidence>
<accession>A0A853IBB0</accession>
<name>A0A853IBB0_9GAMM</name>
<dbReference type="CDD" id="cd01920">
    <property type="entry name" value="cyclophilin_EcCYP_like"/>
    <property type="match status" value="1"/>
</dbReference>
<proteinExistence type="inferred from homology"/>
<keyword evidence="4" id="KW-0732">Signal</keyword>
<dbReference type="InterPro" id="IPR029000">
    <property type="entry name" value="Cyclophilin-like_dom_sf"/>
</dbReference>
<comment type="catalytic activity">
    <reaction evidence="4">
        <text>[protein]-peptidylproline (omega=180) = [protein]-peptidylproline (omega=0)</text>
        <dbReference type="Rhea" id="RHEA:16237"/>
        <dbReference type="Rhea" id="RHEA-COMP:10747"/>
        <dbReference type="Rhea" id="RHEA-COMP:10748"/>
        <dbReference type="ChEBI" id="CHEBI:83833"/>
        <dbReference type="ChEBI" id="CHEBI:83834"/>
        <dbReference type="EC" id="5.2.1.8"/>
    </reaction>
</comment>
<dbReference type="AlphaFoldDB" id="A0A853IBB0"/>
<evidence type="ECO:0000256" key="2">
    <source>
        <dbReference type="ARBA" id="ARBA00023110"/>
    </source>
</evidence>
<dbReference type="Pfam" id="PF00160">
    <property type="entry name" value="Pro_isomerase"/>
    <property type="match status" value="1"/>
</dbReference>
<feature type="signal peptide" evidence="4">
    <location>
        <begin position="1"/>
        <end position="30"/>
    </location>
</feature>
<organism evidence="6 7">
    <name type="scientific">Spartinivicinus marinus</name>
    <dbReference type="NCBI Taxonomy" id="2994442"/>
    <lineage>
        <taxon>Bacteria</taxon>
        <taxon>Pseudomonadati</taxon>
        <taxon>Pseudomonadota</taxon>
        <taxon>Gammaproteobacteria</taxon>
        <taxon>Oceanospirillales</taxon>
        <taxon>Zooshikellaceae</taxon>
        <taxon>Spartinivicinus</taxon>
    </lineage>
</organism>
<keyword evidence="7" id="KW-1185">Reference proteome</keyword>
<reference evidence="6 7" key="1">
    <citation type="submission" date="2020-07" db="EMBL/GenBank/DDBJ databases">
        <title>Endozoicomonas sp. nov., isolated from sediment.</title>
        <authorList>
            <person name="Gu T."/>
        </authorList>
    </citation>
    <scope>NUCLEOTIDE SEQUENCE [LARGE SCALE GENOMIC DNA]</scope>
    <source>
        <strain evidence="6 7">SM1973</strain>
    </source>
</reference>
<dbReference type="InterPro" id="IPR002130">
    <property type="entry name" value="Cyclophilin-type_PPIase_dom"/>
</dbReference>
<evidence type="ECO:0000313" key="6">
    <source>
        <dbReference type="EMBL" id="NYZ64706.1"/>
    </source>
</evidence>
<dbReference type="Proteomes" id="UP000569732">
    <property type="component" value="Unassembled WGS sequence"/>
</dbReference>
<keyword evidence="2 4" id="KW-0697">Rotamase</keyword>
<keyword evidence="3 4" id="KW-0413">Isomerase</keyword>
<dbReference type="PRINTS" id="PR00153">
    <property type="entry name" value="CSAPPISMRASE"/>
</dbReference>
<protein>
    <recommendedName>
        <fullName evidence="4">Peptidyl-prolyl cis-trans isomerase</fullName>
        <shortName evidence="4">PPIase</shortName>
        <ecNumber evidence="4">5.2.1.8</ecNumber>
    </recommendedName>
</protein>
<evidence type="ECO:0000259" key="5">
    <source>
        <dbReference type="PROSITE" id="PS50072"/>
    </source>
</evidence>
<comment type="caution">
    <text evidence="6">The sequence shown here is derived from an EMBL/GenBank/DDBJ whole genome shotgun (WGS) entry which is preliminary data.</text>
</comment>
<comment type="function">
    <text evidence="4">PPIases accelerate the folding of proteins. It catalyzes the cis-trans isomerization of proline imidic peptide bonds in oligopeptides.</text>
</comment>
<feature type="chain" id="PRO_5033098141" description="Peptidyl-prolyl cis-trans isomerase" evidence="4">
    <location>
        <begin position="31"/>
        <end position="207"/>
    </location>
</feature>
<comment type="similarity">
    <text evidence="1 4">Belongs to the cyclophilin-type PPIase family.</text>
</comment>
<evidence type="ECO:0000313" key="7">
    <source>
        <dbReference type="Proteomes" id="UP000569732"/>
    </source>
</evidence>
<dbReference type="EC" id="5.2.1.8" evidence="4"/>
<sequence>MLMRILMKNTYLIVNTLLLSSWLFISHAFAANPVVVFDTNKGPIELELYANKAPISVKNFLQYVNNDFYNGLIFHRVIPGFMIQGGGFDPQLNRKSTQPSIKNEANNGLKNLRGTIAMARLPSPDTATSQFFINLKDNAFLDHGARDFGYAVFGKVTAGMEVVDTIAKTKTGNKQGMQNVPVDSIIIKKAWQKNQETAQEQKQPDKN</sequence>
<dbReference type="Gene3D" id="2.40.100.10">
    <property type="entry name" value="Cyclophilin-like"/>
    <property type="match status" value="1"/>
</dbReference>
<dbReference type="PROSITE" id="PS50072">
    <property type="entry name" value="CSA_PPIASE_2"/>
    <property type="match status" value="1"/>
</dbReference>
<feature type="domain" description="PPIase cyclophilin-type" evidence="5">
    <location>
        <begin position="31"/>
        <end position="192"/>
    </location>
</feature>
<gene>
    <name evidence="6" type="ORF">H0A36_01725</name>
</gene>
<evidence type="ECO:0000256" key="1">
    <source>
        <dbReference type="ARBA" id="ARBA00007365"/>
    </source>
</evidence>
<dbReference type="SUPFAM" id="SSF50891">
    <property type="entry name" value="Cyclophilin-like"/>
    <property type="match status" value="1"/>
</dbReference>
<evidence type="ECO:0000256" key="4">
    <source>
        <dbReference type="RuleBase" id="RU363019"/>
    </source>
</evidence>
<dbReference type="GO" id="GO:0006457">
    <property type="term" value="P:protein folding"/>
    <property type="evidence" value="ECO:0007669"/>
    <property type="project" value="InterPro"/>
</dbReference>
<dbReference type="PANTHER" id="PTHR43246">
    <property type="entry name" value="PEPTIDYL-PROLYL CIS-TRANS ISOMERASE CYP38, CHLOROPLASTIC"/>
    <property type="match status" value="1"/>
</dbReference>
<dbReference type="GO" id="GO:0003755">
    <property type="term" value="F:peptidyl-prolyl cis-trans isomerase activity"/>
    <property type="evidence" value="ECO:0007669"/>
    <property type="project" value="UniProtKB-UniRule"/>
</dbReference>
<dbReference type="InterPro" id="IPR044665">
    <property type="entry name" value="E_coli_cyclophilin_A-like"/>
</dbReference>
<dbReference type="InterPro" id="IPR020892">
    <property type="entry name" value="Cyclophilin-type_PPIase_CS"/>
</dbReference>
<dbReference type="PROSITE" id="PS00170">
    <property type="entry name" value="CSA_PPIASE_1"/>
    <property type="match status" value="1"/>
</dbReference>
<dbReference type="EMBL" id="JACCKB010000002">
    <property type="protein sequence ID" value="NYZ64706.1"/>
    <property type="molecule type" value="Genomic_DNA"/>
</dbReference>